<dbReference type="PROSITE" id="PS50878">
    <property type="entry name" value="RT_POL"/>
    <property type="match status" value="1"/>
</dbReference>
<evidence type="ECO:0000313" key="2">
    <source>
        <dbReference type="Ensembl" id="ENSLLEP00000020376.1"/>
    </source>
</evidence>
<accession>A0A8C5N1Z7</accession>
<dbReference type="Pfam" id="PF26215">
    <property type="entry name" value="HTH_animal"/>
    <property type="match status" value="1"/>
</dbReference>
<dbReference type="OrthoDB" id="9908725at2759"/>
<feature type="domain" description="Reverse transcriptase" evidence="1">
    <location>
        <begin position="68"/>
        <end position="334"/>
    </location>
</feature>
<proteinExistence type="predicted"/>
<reference evidence="2" key="2">
    <citation type="submission" date="2025-09" db="UniProtKB">
        <authorList>
            <consortium name="Ensembl"/>
        </authorList>
    </citation>
    <scope>IDENTIFICATION</scope>
</reference>
<sequence>MNTDLIIKPSDKGGNITIMSKDQYEFMVKTLLEDSNVYVRLPQDPTKRFMDQLGEILIRGYEKGHISEEEYKFLKTDKPTIATFYALPKVHKNLEKPPGRPIVSGIGNLTQNCSQYIDQILQDLVKTLPSYLRDTKQLLQIMNNFKFPEEAWMCSLDVEALYSSIPHPEGLLHTRLALYESGDFTEEFINFIGELLAFVLKHNYFVFDRKFYHQIQGTAMGTTCAPAYANLYLGIWEKQHIFSDCNPYRSKILFWKRYIDDIILVWGGTQEEFVDLTNYLNKNTLNLRFTHEIHRDSLNFLDVTLTRNEELVSTTLYRKETATNNLLNWSSFHPKSLRLGIPYGQYLRLKRICSSETEYEKQAKTLQKNFKEKGYPNRVLKQAYQKAAYHSRETLLQDPPKTNSNQIRCIGNFDTGNNLVKDIMDRYWPLLTLDPHLKESVGPHATITNRRCRNLKDMLVHSHYDKTTLPT</sequence>
<dbReference type="PANTHER" id="PTHR21301:SF13">
    <property type="match status" value="1"/>
</dbReference>
<dbReference type="InterPro" id="IPR058912">
    <property type="entry name" value="HTH_animal"/>
</dbReference>
<evidence type="ECO:0000313" key="3">
    <source>
        <dbReference type="Proteomes" id="UP000694569"/>
    </source>
</evidence>
<organism evidence="2 3">
    <name type="scientific">Leptobrachium leishanense</name>
    <name type="common">Leishan spiny toad</name>
    <dbReference type="NCBI Taxonomy" id="445787"/>
    <lineage>
        <taxon>Eukaryota</taxon>
        <taxon>Metazoa</taxon>
        <taxon>Chordata</taxon>
        <taxon>Craniata</taxon>
        <taxon>Vertebrata</taxon>
        <taxon>Euteleostomi</taxon>
        <taxon>Amphibia</taxon>
        <taxon>Batrachia</taxon>
        <taxon>Anura</taxon>
        <taxon>Pelobatoidea</taxon>
        <taxon>Megophryidae</taxon>
        <taxon>Leptobrachium</taxon>
    </lineage>
</organism>
<keyword evidence="3" id="KW-1185">Reference proteome</keyword>
<reference evidence="2" key="1">
    <citation type="submission" date="2025-08" db="UniProtKB">
        <authorList>
            <consortium name="Ensembl"/>
        </authorList>
    </citation>
    <scope>IDENTIFICATION</scope>
</reference>
<name>A0A8C5N1Z7_9ANUR</name>
<dbReference type="AlphaFoldDB" id="A0A8C5N1Z7"/>
<dbReference type="GeneTree" id="ENSGT00840000129931"/>
<dbReference type="PANTHER" id="PTHR21301">
    <property type="entry name" value="REVERSE TRANSCRIPTASE"/>
    <property type="match status" value="1"/>
</dbReference>
<protein>
    <recommendedName>
        <fullName evidence="1">Reverse transcriptase domain-containing protein</fullName>
    </recommendedName>
</protein>
<dbReference type="InterPro" id="IPR000477">
    <property type="entry name" value="RT_dom"/>
</dbReference>
<dbReference type="Proteomes" id="UP000694569">
    <property type="component" value="Unplaced"/>
</dbReference>
<dbReference type="Ensembl" id="ENSLLET00000021178.1">
    <property type="protein sequence ID" value="ENSLLEP00000020376.1"/>
    <property type="gene ID" value="ENSLLEG00000012920.1"/>
</dbReference>
<evidence type="ECO:0000259" key="1">
    <source>
        <dbReference type="PROSITE" id="PS50878"/>
    </source>
</evidence>